<evidence type="ECO:0000313" key="2">
    <source>
        <dbReference type="EMBL" id="KEZ41379.1"/>
    </source>
</evidence>
<name>A0A084G217_PSEDA</name>
<dbReference type="GeneID" id="27726571"/>
<evidence type="ECO:0000313" key="3">
    <source>
        <dbReference type="Proteomes" id="UP000028545"/>
    </source>
</evidence>
<dbReference type="KEGG" id="sapo:SAPIO_CDS7499"/>
<accession>A0A084G217</accession>
<comment type="caution">
    <text evidence="2">The sequence shown here is derived from an EMBL/GenBank/DDBJ whole genome shotgun (WGS) entry which is preliminary data.</text>
</comment>
<gene>
    <name evidence="2" type="ORF">SAPIO_CDS7499</name>
</gene>
<dbReference type="Proteomes" id="UP000028545">
    <property type="component" value="Unassembled WGS sequence"/>
</dbReference>
<protein>
    <submittedName>
        <fullName evidence="2">Uncharacterized protein</fullName>
    </submittedName>
</protein>
<reference evidence="2 3" key="1">
    <citation type="journal article" date="2014" name="Genome Announc.">
        <title>Draft genome sequence of the pathogenic fungus Scedosporium apiospermum.</title>
        <authorList>
            <person name="Vandeputte P."/>
            <person name="Ghamrawi S."/>
            <person name="Rechenmann M."/>
            <person name="Iltis A."/>
            <person name="Giraud S."/>
            <person name="Fleury M."/>
            <person name="Thornton C."/>
            <person name="Delhaes L."/>
            <person name="Meyer W."/>
            <person name="Papon N."/>
            <person name="Bouchara J.P."/>
        </authorList>
    </citation>
    <scope>NUCLEOTIDE SEQUENCE [LARGE SCALE GENOMIC DNA]</scope>
    <source>
        <strain evidence="2 3">IHEM 14462</strain>
    </source>
</reference>
<dbReference type="VEuPathDB" id="FungiDB:SAPIO_CDS7499"/>
<evidence type="ECO:0000256" key="1">
    <source>
        <dbReference type="SAM" id="MobiDB-lite"/>
    </source>
</evidence>
<proteinExistence type="predicted"/>
<dbReference type="HOGENOM" id="CLU_1074241_0_0_1"/>
<dbReference type="EMBL" id="JOWA01000110">
    <property type="protein sequence ID" value="KEZ41379.1"/>
    <property type="molecule type" value="Genomic_DNA"/>
</dbReference>
<dbReference type="AlphaFoldDB" id="A0A084G217"/>
<dbReference type="RefSeq" id="XP_016641178.1">
    <property type="nucleotide sequence ID" value="XM_016789351.1"/>
</dbReference>
<organism evidence="2 3">
    <name type="scientific">Pseudallescheria apiosperma</name>
    <name type="common">Scedosporium apiospermum</name>
    <dbReference type="NCBI Taxonomy" id="563466"/>
    <lineage>
        <taxon>Eukaryota</taxon>
        <taxon>Fungi</taxon>
        <taxon>Dikarya</taxon>
        <taxon>Ascomycota</taxon>
        <taxon>Pezizomycotina</taxon>
        <taxon>Sordariomycetes</taxon>
        <taxon>Hypocreomycetidae</taxon>
        <taxon>Microascales</taxon>
        <taxon>Microascaceae</taxon>
        <taxon>Scedosporium</taxon>
    </lineage>
</organism>
<keyword evidence="3" id="KW-1185">Reference proteome</keyword>
<sequence length="259" mass="29075">MSMSISSDSAPDPDLNTIPLLSLDSTTLFEVKTVQRHRKRPTSETRILPVLSLPFMATPAIFPPALIQQWIEQGKARLLPDQQVQVDLMAMLAFADREYTGCDDDYGDLVFPTHWNTAAVLEYVGFSKSRSLELLHAYHQTVEDGPTNFTLCEYAIEATIGATPALSNADSDWRAYMESLGLSEATIQRQMNDDVRKVRASSTMDAWIWEILQVDTARKAVHLNPPNNPLSKDLRAKGKSNRRSGKMEQSRLVLAFKTF</sequence>
<feature type="region of interest" description="Disordered" evidence="1">
    <location>
        <begin position="222"/>
        <end position="248"/>
    </location>
</feature>